<dbReference type="Proteomes" id="UP000712281">
    <property type="component" value="Unassembled WGS sequence"/>
</dbReference>
<name>A0A8S9JIW1_BRACR</name>
<evidence type="ECO:0000313" key="3">
    <source>
        <dbReference type="Proteomes" id="UP000712281"/>
    </source>
</evidence>
<evidence type="ECO:0000313" key="2">
    <source>
        <dbReference type="EMBL" id="KAF2582520.1"/>
    </source>
</evidence>
<feature type="compositionally biased region" description="Pro residues" evidence="1">
    <location>
        <begin position="242"/>
        <end position="271"/>
    </location>
</feature>
<proteinExistence type="predicted"/>
<accession>A0A8S9JIW1</accession>
<feature type="region of interest" description="Disordered" evidence="1">
    <location>
        <begin position="240"/>
        <end position="280"/>
    </location>
</feature>
<evidence type="ECO:0000256" key="1">
    <source>
        <dbReference type="SAM" id="MobiDB-lite"/>
    </source>
</evidence>
<dbReference type="AlphaFoldDB" id="A0A8S9JIW1"/>
<protein>
    <submittedName>
        <fullName evidence="2">Uncharacterized protein</fullName>
    </submittedName>
</protein>
<sequence length="280" mass="30806">MMESVSSSNLMFQSKDSLSLSVQSLTLEVAEPSSEVARHALINGDNDGNKVDPIGSSRYICKQIRYTAIDKNCMVDHSPNLVKLRHVSSSAFDSQSGQVPLADNDVETNSEDNLDDETDCITLHEDTLDNGMFMSAGCQDIVSIWKRVSWECGCNNGGYCSKHARDVHLIQYDTTEHIAGFLCEATQITSALLVLNFIKKFSQSQRPMLMVQIIRPVSNQFTIDYFSQIIHTSPFICASTTTPPPHAPKPPPKSPPPKTSTPLPKPPPKPAPNKKSKTTV</sequence>
<comment type="caution">
    <text evidence="2">The sequence shown here is derived from an EMBL/GenBank/DDBJ whole genome shotgun (WGS) entry which is preliminary data.</text>
</comment>
<dbReference type="EMBL" id="QGKW02001660">
    <property type="protein sequence ID" value="KAF2582520.1"/>
    <property type="molecule type" value="Genomic_DNA"/>
</dbReference>
<gene>
    <name evidence="2" type="ORF">F2Q68_00001621</name>
</gene>
<reference evidence="2" key="1">
    <citation type="submission" date="2019-12" db="EMBL/GenBank/DDBJ databases">
        <title>Genome sequencing and annotation of Brassica cretica.</title>
        <authorList>
            <person name="Studholme D.J."/>
            <person name="Sarris P.F."/>
        </authorList>
    </citation>
    <scope>NUCLEOTIDE SEQUENCE</scope>
    <source>
        <strain evidence="2">PFS-001/15</strain>
        <tissue evidence="2">Leaf</tissue>
    </source>
</reference>
<organism evidence="2 3">
    <name type="scientific">Brassica cretica</name>
    <name type="common">Mustard</name>
    <dbReference type="NCBI Taxonomy" id="69181"/>
    <lineage>
        <taxon>Eukaryota</taxon>
        <taxon>Viridiplantae</taxon>
        <taxon>Streptophyta</taxon>
        <taxon>Embryophyta</taxon>
        <taxon>Tracheophyta</taxon>
        <taxon>Spermatophyta</taxon>
        <taxon>Magnoliopsida</taxon>
        <taxon>eudicotyledons</taxon>
        <taxon>Gunneridae</taxon>
        <taxon>Pentapetalae</taxon>
        <taxon>rosids</taxon>
        <taxon>malvids</taxon>
        <taxon>Brassicales</taxon>
        <taxon>Brassicaceae</taxon>
        <taxon>Brassiceae</taxon>
        <taxon>Brassica</taxon>
    </lineage>
</organism>